<dbReference type="PROSITE" id="PS50144">
    <property type="entry name" value="MATH"/>
    <property type="match status" value="1"/>
</dbReference>
<keyword evidence="4" id="KW-1185">Reference proteome</keyword>
<dbReference type="InterPro" id="IPR011333">
    <property type="entry name" value="SKP1/BTB/POZ_sf"/>
</dbReference>
<dbReference type="Pfam" id="PF22486">
    <property type="entry name" value="MATH_2"/>
    <property type="match status" value="1"/>
</dbReference>
<dbReference type="Gene3D" id="3.30.710.10">
    <property type="entry name" value="Potassium Channel Kv1.1, Chain A"/>
    <property type="match status" value="1"/>
</dbReference>
<proteinExistence type="predicted"/>
<dbReference type="AlphaFoldDB" id="A0A4Y2D7F3"/>
<evidence type="ECO:0000313" key="4">
    <source>
        <dbReference type="Proteomes" id="UP000499080"/>
    </source>
</evidence>
<sequence length="494" mass="57235">MAENRENFTFIWKIKNFSFCFSEKEIYSPSFFAHLIGGTTWRLLLCPNSFRFNDCVTCYVYRLSGPDKLALDLELSFLAGDESVLQSETILKKVCKKSDNFSIAKLYVERYEVFLLKKDLFIPDDTLTIRFRMWDSQESTSPLEKCFAETRIGAECRSVVGTIEKFSYVEPRKMYTLCNKSSSAEISLFSTKFTVSADGLLDIQITSLKPINYHRCEIFILDKFKNKVKTGQGEFYNTQPHCILLAVSKAYLIKNNEWFLPNDALTIRCDVIFPAGEANHEMKYIFDYQGTQEVISNTRSTDVSSQEHPIENLKTLKNDLISLFREGILCDTKLKTATETFPAHMAILSARSPVFKAMFTTDMKEKTNNCVDVDDLDADTVRRMLLFMYSATLDDLEYESAKNLYFAADKYNIVPLRHRCSSFLKQNLLHSNCCDILLLADKHHDKDLKDAVQDYIAKNDEAVLFSDEWRNLEKNHSQLIVEVFRFIYMKNRRN</sequence>
<dbReference type="Gene3D" id="2.60.210.10">
    <property type="entry name" value="Apoptosis, Tumor Necrosis Factor Receptor Associated Protein 2, Chain A"/>
    <property type="match status" value="1"/>
</dbReference>
<dbReference type="InterPro" id="IPR002083">
    <property type="entry name" value="MATH/TRAF_dom"/>
</dbReference>
<evidence type="ECO:0000259" key="2">
    <source>
        <dbReference type="PROSITE" id="PS50144"/>
    </source>
</evidence>
<dbReference type="CDD" id="cd18186">
    <property type="entry name" value="BTB_POZ_ZBTB_KLHL-like"/>
    <property type="match status" value="1"/>
</dbReference>
<dbReference type="Proteomes" id="UP000499080">
    <property type="component" value="Unassembled WGS sequence"/>
</dbReference>
<evidence type="ECO:0000313" key="3">
    <source>
        <dbReference type="EMBL" id="GBM11894.1"/>
    </source>
</evidence>
<feature type="domain" description="MATH" evidence="2">
    <location>
        <begin position="7"/>
        <end position="133"/>
    </location>
</feature>
<dbReference type="SMART" id="SM00225">
    <property type="entry name" value="BTB"/>
    <property type="match status" value="1"/>
</dbReference>
<dbReference type="GO" id="GO:0030163">
    <property type="term" value="P:protein catabolic process"/>
    <property type="evidence" value="ECO:0007669"/>
    <property type="project" value="UniProtKB-ARBA"/>
</dbReference>
<dbReference type="SUPFAM" id="SSF54695">
    <property type="entry name" value="POZ domain"/>
    <property type="match status" value="1"/>
</dbReference>
<accession>A0A4Y2D7F3</accession>
<dbReference type="InterPro" id="IPR000210">
    <property type="entry name" value="BTB/POZ_dom"/>
</dbReference>
<dbReference type="PROSITE" id="PS50097">
    <property type="entry name" value="BTB"/>
    <property type="match status" value="1"/>
</dbReference>
<dbReference type="CDD" id="cd00121">
    <property type="entry name" value="MATH"/>
    <property type="match status" value="1"/>
</dbReference>
<evidence type="ECO:0000259" key="1">
    <source>
        <dbReference type="PROSITE" id="PS50097"/>
    </source>
</evidence>
<dbReference type="Gene3D" id="1.25.40.420">
    <property type="match status" value="1"/>
</dbReference>
<gene>
    <name evidence="3" type="primary">Tdpoz3_4</name>
    <name evidence="3" type="ORF">AVEN_209600_1</name>
</gene>
<name>A0A4Y2D7F3_ARAVE</name>
<comment type="caution">
    <text evidence="3">The sequence shown here is derived from an EMBL/GenBank/DDBJ whole genome shotgun (WGS) entry which is preliminary data.</text>
</comment>
<feature type="domain" description="BTB" evidence="1">
    <location>
        <begin position="330"/>
        <end position="397"/>
    </location>
</feature>
<dbReference type="Pfam" id="PF00651">
    <property type="entry name" value="BTB"/>
    <property type="match status" value="1"/>
</dbReference>
<dbReference type="EMBL" id="BGPR01000306">
    <property type="protein sequence ID" value="GBM11894.1"/>
    <property type="molecule type" value="Genomic_DNA"/>
</dbReference>
<organism evidence="3 4">
    <name type="scientific">Araneus ventricosus</name>
    <name type="common">Orbweaver spider</name>
    <name type="synonym">Epeira ventricosa</name>
    <dbReference type="NCBI Taxonomy" id="182803"/>
    <lineage>
        <taxon>Eukaryota</taxon>
        <taxon>Metazoa</taxon>
        <taxon>Ecdysozoa</taxon>
        <taxon>Arthropoda</taxon>
        <taxon>Chelicerata</taxon>
        <taxon>Arachnida</taxon>
        <taxon>Araneae</taxon>
        <taxon>Araneomorphae</taxon>
        <taxon>Entelegynae</taxon>
        <taxon>Araneoidea</taxon>
        <taxon>Araneidae</taxon>
        <taxon>Araneus</taxon>
    </lineage>
</organism>
<reference evidence="3 4" key="1">
    <citation type="journal article" date="2019" name="Sci. Rep.">
        <title>Orb-weaving spider Araneus ventricosus genome elucidates the spidroin gene catalogue.</title>
        <authorList>
            <person name="Kono N."/>
            <person name="Nakamura H."/>
            <person name="Ohtoshi R."/>
            <person name="Moran D.A.P."/>
            <person name="Shinohara A."/>
            <person name="Yoshida Y."/>
            <person name="Fujiwara M."/>
            <person name="Mori M."/>
            <person name="Tomita M."/>
            <person name="Arakawa K."/>
        </authorList>
    </citation>
    <scope>NUCLEOTIDE SEQUENCE [LARGE SCALE GENOMIC DNA]</scope>
</reference>
<dbReference type="InterPro" id="IPR008974">
    <property type="entry name" value="TRAF-like"/>
</dbReference>
<dbReference type="SUPFAM" id="SSF49599">
    <property type="entry name" value="TRAF domain-like"/>
    <property type="match status" value="1"/>
</dbReference>
<dbReference type="PANTHER" id="PTHR24413">
    <property type="entry name" value="SPECKLE-TYPE POZ PROTEIN"/>
    <property type="match status" value="1"/>
</dbReference>
<protein>
    <submittedName>
        <fullName evidence="3">TD and POZ domain-containing protein 3</fullName>
    </submittedName>
</protein>
<dbReference type="OrthoDB" id="6359816at2759"/>